<protein>
    <recommendedName>
        <fullName evidence="1">DUF4062 domain-containing protein</fullName>
    </recommendedName>
</protein>
<dbReference type="EMBL" id="CP001045">
    <property type="protein sequence ID" value="ACC75815.1"/>
    <property type="molecule type" value="Genomic_DNA"/>
</dbReference>
<dbReference type="RefSeq" id="WP_012405974.1">
    <property type="nucleotide sequence ID" value="NC_010625.1"/>
</dbReference>
<keyword evidence="3" id="KW-1185">Reference proteome</keyword>
<reference evidence="3" key="1">
    <citation type="journal article" date="2014" name="Stand. Genomic Sci.">
        <title>Complete genome sequence of Burkholderia phymatum STM815(T), a broad host range and efficient nitrogen-fixing symbiont of Mimosa species.</title>
        <authorList>
            <person name="Moulin L."/>
            <person name="Klonowska A."/>
            <person name="Caroline B."/>
            <person name="Booth K."/>
            <person name="Vriezen J.A."/>
            <person name="Melkonian R."/>
            <person name="James E.K."/>
            <person name="Young J.P."/>
            <person name="Bena G."/>
            <person name="Hauser L."/>
            <person name="Land M."/>
            <person name="Kyrpides N."/>
            <person name="Bruce D."/>
            <person name="Chain P."/>
            <person name="Copeland A."/>
            <person name="Pitluck S."/>
            <person name="Woyke T."/>
            <person name="Lizotte-Waniewski M."/>
            <person name="Bristow J."/>
            <person name="Riley M."/>
        </authorList>
    </citation>
    <scope>NUCLEOTIDE SEQUENCE [LARGE SCALE GENOMIC DNA]</scope>
    <source>
        <strain evidence="3">DSM 17167 / CIP 108236 / LMG 21445 / STM815</strain>
        <plasmid evidence="3">Plasmid pBPHY01</plasmid>
    </source>
</reference>
<organism evidence="2 3">
    <name type="scientific">Paraburkholderia phymatum (strain DSM 17167 / CIP 108236 / LMG 21445 / STM815)</name>
    <name type="common">Burkholderia phymatum</name>
    <dbReference type="NCBI Taxonomy" id="391038"/>
    <lineage>
        <taxon>Bacteria</taxon>
        <taxon>Pseudomonadati</taxon>
        <taxon>Pseudomonadota</taxon>
        <taxon>Betaproteobacteria</taxon>
        <taxon>Burkholderiales</taxon>
        <taxon>Burkholderiaceae</taxon>
        <taxon>Paraburkholderia</taxon>
    </lineage>
</organism>
<accession>B2JTB2</accession>
<name>B2JTB2_PARP8</name>
<keyword evidence="2" id="KW-0614">Plasmid</keyword>
<evidence type="ECO:0000313" key="3">
    <source>
        <dbReference type="Proteomes" id="UP000001192"/>
    </source>
</evidence>
<geneLocation type="plasmid" evidence="2 3">
    <name>pBPHY01</name>
</geneLocation>
<dbReference type="InterPro" id="IPR025139">
    <property type="entry name" value="DUF4062"/>
</dbReference>
<feature type="domain" description="DUF4062" evidence="1">
    <location>
        <begin position="6"/>
        <end position="88"/>
    </location>
</feature>
<evidence type="ECO:0000313" key="2">
    <source>
        <dbReference type="EMBL" id="ACC75815.1"/>
    </source>
</evidence>
<proteinExistence type="predicted"/>
<sequence>MDKKYQVFISSTYTDMIDERQAAVTAILEAGHIPAGMELFSASNNKQMDVIKRWIDACDVFMLILGGRYGSIDPDSGKSYIQLEYEYAIQTKKPFFALCLTDQTIRDKAKGPLGLDAVEMNDSRKLADFRATVLGKMCSLISDVKDIRIQAGNSIRDLAKTNNLDGWVRASRIRSAPSGHTERAPLIEMVTGASERYHSNEIQSGHMLSTVRVGIRNAGGKTLSNCKVYVEQISPPPDIPSADSKLLDTGAFQLRHDDPERLVDIAAHWDHLDKFRFCAPLPGGMFGDPFDLNDKGRRTFAVRVRATECERSAMFELATDDSKRLSLTFLRYLD</sequence>
<dbReference type="HOGENOM" id="CLU_830741_0_0_4"/>
<evidence type="ECO:0000259" key="1">
    <source>
        <dbReference type="Pfam" id="PF13271"/>
    </source>
</evidence>
<dbReference type="AlphaFoldDB" id="B2JTB2"/>
<dbReference type="Proteomes" id="UP000001192">
    <property type="component" value="Plasmid pBPHY01"/>
</dbReference>
<dbReference type="Pfam" id="PF13271">
    <property type="entry name" value="DUF4062"/>
    <property type="match status" value="1"/>
</dbReference>
<dbReference type="OrthoDB" id="72299at2"/>
<dbReference type="KEGG" id="bph:Bphy_6797"/>
<gene>
    <name evidence="2" type="ordered locus">Bphy_6797</name>
</gene>